<sequence length="154" mass="16118">MTTTTVGHATSHVRTLTQVTDYAEAERLVDRLSDAGFPVERVRIVGIDVYSVEQVTGRLTNVRAALTGAVAGALLGVAAGLLFALFTTGVGWLALVAGGALVGATWGGALGFVTHWSTAGRRDFSSVRNLKAMRYAVQVESTHADDAVHILGLP</sequence>
<dbReference type="AlphaFoldDB" id="A0A8J4EHU4"/>
<protein>
    <recommendedName>
        <fullName evidence="2">General stress protein 17M-like domain-containing protein</fullName>
    </recommendedName>
</protein>
<feature type="domain" description="General stress protein 17M-like" evidence="2">
    <location>
        <begin position="17"/>
        <end position="92"/>
    </location>
</feature>
<feature type="transmembrane region" description="Helical" evidence="1">
    <location>
        <begin position="92"/>
        <end position="113"/>
    </location>
</feature>
<keyword evidence="1" id="KW-1133">Transmembrane helix</keyword>
<proteinExistence type="predicted"/>
<comment type="caution">
    <text evidence="3">The sequence shown here is derived from an EMBL/GenBank/DDBJ whole genome shotgun (WGS) entry which is preliminary data.</text>
</comment>
<keyword evidence="1" id="KW-0472">Membrane</keyword>
<name>A0A8J4EHU4_9ACTN</name>
<reference evidence="3" key="1">
    <citation type="submission" date="2021-01" db="EMBL/GenBank/DDBJ databases">
        <title>Whole genome shotgun sequence of Virgisporangium ochraceum NBRC 16418.</title>
        <authorList>
            <person name="Komaki H."/>
            <person name="Tamura T."/>
        </authorList>
    </citation>
    <scope>NUCLEOTIDE SEQUENCE</scope>
    <source>
        <strain evidence="3">NBRC 16418</strain>
    </source>
</reference>
<evidence type="ECO:0000313" key="4">
    <source>
        <dbReference type="Proteomes" id="UP000635606"/>
    </source>
</evidence>
<dbReference type="EMBL" id="BOPH01000102">
    <property type="protein sequence ID" value="GIJ72552.1"/>
    <property type="molecule type" value="Genomic_DNA"/>
</dbReference>
<accession>A0A8J4EHU4</accession>
<evidence type="ECO:0000256" key="1">
    <source>
        <dbReference type="SAM" id="Phobius"/>
    </source>
</evidence>
<dbReference type="RefSeq" id="WP_203932405.1">
    <property type="nucleotide sequence ID" value="NZ_BOPH01000102.1"/>
</dbReference>
<dbReference type="Proteomes" id="UP000635606">
    <property type="component" value="Unassembled WGS sequence"/>
</dbReference>
<organism evidence="3 4">
    <name type="scientific">Virgisporangium ochraceum</name>
    <dbReference type="NCBI Taxonomy" id="65505"/>
    <lineage>
        <taxon>Bacteria</taxon>
        <taxon>Bacillati</taxon>
        <taxon>Actinomycetota</taxon>
        <taxon>Actinomycetes</taxon>
        <taxon>Micromonosporales</taxon>
        <taxon>Micromonosporaceae</taxon>
        <taxon>Virgisporangium</taxon>
    </lineage>
</organism>
<keyword evidence="4" id="KW-1185">Reference proteome</keyword>
<evidence type="ECO:0000259" key="2">
    <source>
        <dbReference type="Pfam" id="PF11181"/>
    </source>
</evidence>
<evidence type="ECO:0000313" key="3">
    <source>
        <dbReference type="EMBL" id="GIJ72552.1"/>
    </source>
</evidence>
<dbReference type="InterPro" id="IPR025889">
    <property type="entry name" value="GSP17M-like_dom"/>
</dbReference>
<feature type="transmembrane region" description="Helical" evidence="1">
    <location>
        <begin position="64"/>
        <end position="86"/>
    </location>
</feature>
<keyword evidence="1" id="KW-0812">Transmembrane</keyword>
<gene>
    <name evidence="3" type="ORF">Voc01_074690</name>
</gene>
<dbReference type="Pfam" id="PF11181">
    <property type="entry name" value="YflT"/>
    <property type="match status" value="1"/>
</dbReference>